<proteinExistence type="predicted"/>
<keyword evidence="4" id="KW-0575">Peroxidase</keyword>
<dbReference type="GO" id="GO:0006979">
    <property type="term" value="P:response to oxidative stress"/>
    <property type="evidence" value="ECO:0007669"/>
    <property type="project" value="InterPro"/>
</dbReference>
<comment type="caution">
    <text evidence="4">The sequence shown here is derived from an EMBL/GenBank/DDBJ whole genome shotgun (WGS) entry which is preliminary data.</text>
</comment>
<dbReference type="GO" id="GO:0020037">
    <property type="term" value="F:heme binding"/>
    <property type="evidence" value="ECO:0007669"/>
    <property type="project" value="InterPro"/>
</dbReference>
<dbReference type="InterPro" id="IPR037120">
    <property type="entry name" value="Haem_peroxidase_sf_animal"/>
</dbReference>
<dbReference type="GO" id="GO:0005576">
    <property type="term" value="C:extracellular region"/>
    <property type="evidence" value="ECO:0007669"/>
    <property type="project" value="UniProtKB-SubCell"/>
</dbReference>
<keyword evidence="4" id="KW-0560">Oxidoreductase</keyword>
<dbReference type="Proteomes" id="UP000276133">
    <property type="component" value="Unassembled WGS sequence"/>
</dbReference>
<dbReference type="InterPro" id="IPR010255">
    <property type="entry name" value="Haem_peroxidase_sf"/>
</dbReference>
<keyword evidence="5" id="KW-1185">Reference proteome</keyword>
<evidence type="ECO:0000313" key="5">
    <source>
        <dbReference type="Proteomes" id="UP000276133"/>
    </source>
</evidence>
<sequence>MKLSDAREAQETNGGSRDTYMLNKQAEVNLKAYDQLLNYKGQEDLSFYVENVKIPKKFCPKIDIKCDPYYPYRHLDGSCNNLEYSWWGKAGTPYRRFLPADYDDKVGSPRKHGKDGYPLMNERAISLKLVPAFDTESEWTIFFIFSAQFIAHDMTQLATTTNYDGSRKACSCGTLDKDCINVDTPFGDYINRDQK</sequence>
<evidence type="ECO:0000256" key="1">
    <source>
        <dbReference type="ARBA" id="ARBA00004613"/>
    </source>
</evidence>
<dbReference type="PROSITE" id="PS50292">
    <property type="entry name" value="PEROXIDASE_3"/>
    <property type="match status" value="1"/>
</dbReference>
<dbReference type="PANTHER" id="PTHR11475">
    <property type="entry name" value="OXIDASE/PEROXIDASE"/>
    <property type="match status" value="1"/>
</dbReference>
<dbReference type="SUPFAM" id="SSF48113">
    <property type="entry name" value="Heme-dependent peroxidases"/>
    <property type="match status" value="1"/>
</dbReference>
<dbReference type="GO" id="GO:0140825">
    <property type="term" value="F:lactoperoxidase activity"/>
    <property type="evidence" value="ECO:0007669"/>
    <property type="project" value="UniProtKB-EC"/>
</dbReference>
<name>A0A3M7P240_BRAPC</name>
<dbReference type="EC" id="1.11.1.7" evidence="4"/>
<dbReference type="EMBL" id="REGN01014055">
    <property type="protein sequence ID" value="RMZ93118.1"/>
    <property type="molecule type" value="Genomic_DNA"/>
</dbReference>
<reference evidence="4 5" key="1">
    <citation type="journal article" date="2018" name="Sci. Rep.">
        <title>Genomic signatures of local adaptation to the degree of environmental predictability in rotifers.</title>
        <authorList>
            <person name="Franch-Gras L."/>
            <person name="Hahn C."/>
            <person name="Garcia-Roger E.M."/>
            <person name="Carmona M.J."/>
            <person name="Serra M."/>
            <person name="Gomez A."/>
        </authorList>
    </citation>
    <scope>NUCLEOTIDE SEQUENCE [LARGE SCALE GENOMIC DNA]</scope>
    <source>
        <strain evidence="4">HYR1</strain>
    </source>
</reference>
<evidence type="ECO:0000256" key="2">
    <source>
        <dbReference type="ARBA" id="ARBA00022525"/>
    </source>
</evidence>
<dbReference type="Gene3D" id="1.10.640.10">
    <property type="entry name" value="Haem peroxidase domain superfamily, animal type"/>
    <property type="match status" value="1"/>
</dbReference>
<comment type="subcellular location">
    <subcellularLocation>
        <location evidence="1">Secreted</location>
    </subcellularLocation>
</comment>
<dbReference type="Pfam" id="PF03098">
    <property type="entry name" value="An_peroxidase"/>
    <property type="match status" value="1"/>
</dbReference>
<dbReference type="InterPro" id="IPR019791">
    <property type="entry name" value="Haem_peroxidase_animal"/>
</dbReference>
<dbReference type="PANTHER" id="PTHR11475:SF4">
    <property type="entry name" value="CHORION PEROXIDASE"/>
    <property type="match status" value="1"/>
</dbReference>
<dbReference type="AlphaFoldDB" id="A0A3M7P240"/>
<organism evidence="4 5">
    <name type="scientific">Brachionus plicatilis</name>
    <name type="common">Marine rotifer</name>
    <name type="synonym">Brachionus muelleri</name>
    <dbReference type="NCBI Taxonomy" id="10195"/>
    <lineage>
        <taxon>Eukaryota</taxon>
        <taxon>Metazoa</taxon>
        <taxon>Spiralia</taxon>
        <taxon>Gnathifera</taxon>
        <taxon>Rotifera</taxon>
        <taxon>Eurotatoria</taxon>
        <taxon>Monogononta</taxon>
        <taxon>Pseudotrocha</taxon>
        <taxon>Ploima</taxon>
        <taxon>Brachionidae</taxon>
        <taxon>Brachionus</taxon>
    </lineage>
</organism>
<accession>A0A3M7P240</accession>
<evidence type="ECO:0000256" key="3">
    <source>
        <dbReference type="ARBA" id="ARBA00023180"/>
    </source>
</evidence>
<dbReference type="OrthoDB" id="5874583at2759"/>
<keyword evidence="2" id="KW-0964">Secreted</keyword>
<evidence type="ECO:0000313" key="4">
    <source>
        <dbReference type="EMBL" id="RMZ93118.1"/>
    </source>
</evidence>
<feature type="non-terminal residue" evidence="4">
    <location>
        <position position="195"/>
    </location>
</feature>
<dbReference type="STRING" id="10195.A0A3M7P240"/>
<keyword evidence="3" id="KW-0325">Glycoprotein</keyword>
<protein>
    <submittedName>
        <fullName evidence="4">Eosinophil peroxidase-like isoform X1</fullName>
        <ecNumber evidence="4">1.11.1.7</ecNumber>
    </submittedName>
</protein>
<gene>
    <name evidence="4" type="ORF">BpHYR1_026587</name>
</gene>